<dbReference type="PANTHER" id="PTHR33645">
    <property type="entry name" value="AMINOPEPTIDASE (DUF3754)"/>
    <property type="match status" value="1"/>
</dbReference>
<dbReference type="AlphaFoldDB" id="A0A426Y301"/>
<dbReference type="PANTHER" id="PTHR33645:SF11">
    <property type="entry name" value="AMINOPEPTIDASE (DUF3754)"/>
    <property type="match status" value="1"/>
</dbReference>
<dbReference type="Proteomes" id="UP000287651">
    <property type="component" value="Unassembled WGS sequence"/>
</dbReference>
<dbReference type="EMBL" id="AMZH03015372">
    <property type="protein sequence ID" value="RRT46167.1"/>
    <property type="molecule type" value="Genomic_DNA"/>
</dbReference>
<accession>A0A426Y301</accession>
<proteinExistence type="predicted"/>
<comment type="caution">
    <text evidence="1">The sequence shown here is derived from an EMBL/GenBank/DDBJ whole genome shotgun (WGS) entry which is preliminary data.</text>
</comment>
<name>A0A426Y301_ENSVE</name>
<evidence type="ECO:0000313" key="1">
    <source>
        <dbReference type="EMBL" id="RRT46167.1"/>
    </source>
</evidence>
<sequence length="90" mass="10529">MTTYQNLITQSMYDKQLDSGRGTLLHLCDDVIQQEDLDHKCEELIREQFHEEINFDVEDAVRKLEKLGIVARVSLTEFCFSSFLVQDTPF</sequence>
<evidence type="ECO:0000313" key="2">
    <source>
        <dbReference type="Proteomes" id="UP000287651"/>
    </source>
</evidence>
<organism evidence="1 2">
    <name type="scientific">Ensete ventricosum</name>
    <name type="common">Abyssinian banana</name>
    <name type="synonym">Musa ensete</name>
    <dbReference type="NCBI Taxonomy" id="4639"/>
    <lineage>
        <taxon>Eukaryota</taxon>
        <taxon>Viridiplantae</taxon>
        <taxon>Streptophyta</taxon>
        <taxon>Embryophyta</taxon>
        <taxon>Tracheophyta</taxon>
        <taxon>Spermatophyta</taxon>
        <taxon>Magnoliopsida</taxon>
        <taxon>Liliopsida</taxon>
        <taxon>Zingiberales</taxon>
        <taxon>Musaceae</taxon>
        <taxon>Ensete</taxon>
    </lineage>
</organism>
<gene>
    <name evidence="1" type="ORF">B296_00044114</name>
</gene>
<protein>
    <submittedName>
        <fullName evidence="1">Uncharacterized protein</fullName>
    </submittedName>
</protein>
<reference evidence="1 2" key="1">
    <citation type="journal article" date="2014" name="Agronomy (Basel)">
        <title>A Draft Genome Sequence for Ensete ventricosum, the Drought-Tolerant Tree Against Hunger.</title>
        <authorList>
            <person name="Harrison J."/>
            <person name="Moore K.A."/>
            <person name="Paszkiewicz K."/>
            <person name="Jones T."/>
            <person name="Grant M."/>
            <person name="Ambacheew D."/>
            <person name="Muzemil S."/>
            <person name="Studholme D.J."/>
        </authorList>
    </citation>
    <scope>NUCLEOTIDE SEQUENCE [LARGE SCALE GENOMIC DNA]</scope>
</reference>